<sequence length="50" mass="5622">MISYVILGVAFLYVVIHIAIYASRQRNPLTRDDMDEMLLATLNGGDKGHE</sequence>
<keyword evidence="1" id="KW-0472">Membrane</keyword>
<feature type="transmembrane region" description="Helical" evidence="1">
    <location>
        <begin position="6"/>
        <end position="23"/>
    </location>
</feature>
<keyword evidence="1" id="KW-1133">Transmembrane helix</keyword>
<dbReference type="EMBL" id="JABWCS010000219">
    <property type="protein sequence ID" value="NUU63429.1"/>
    <property type="molecule type" value="Genomic_DNA"/>
</dbReference>
<proteinExistence type="predicted"/>
<gene>
    <name evidence="2" type="ORF">HPT30_24015</name>
</gene>
<evidence type="ECO:0000256" key="1">
    <source>
        <dbReference type="SAM" id="Phobius"/>
    </source>
</evidence>
<evidence type="ECO:0000313" key="2">
    <source>
        <dbReference type="EMBL" id="NUU63429.1"/>
    </source>
</evidence>
<dbReference type="RefSeq" id="WP_175373840.1">
    <property type="nucleotide sequence ID" value="NZ_JABWCS010000219.1"/>
</dbReference>
<organism evidence="2 3">
    <name type="scientific">Paenibacillus agri</name>
    <dbReference type="NCBI Taxonomy" id="2744309"/>
    <lineage>
        <taxon>Bacteria</taxon>
        <taxon>Bacillati</taxon>
        <taxon>Bacillota</taxon>
        <taxon>Bacilli</taxon>
        <taxon>Bacillales</taxon>
        <taxon>Paenibacillaceae</taxon>
        <taxon>Paenibacillus</taxon>
    </lineage>
</organism>
<comment type="caution">
    <text evidence="2">The sequence shown here is derived from an EMBL/GenBank/DDBJ whole genome shotgun (WGS) entry which is preliminary data.</text>
</comment>
<accession>A0A850EUR4</accession>
<dbReference type="Proteomes" id="UP000564806">
    <property type="component" value="Unassembled WGS sequence"/>
</dbReference>
<dbReference type="AlphaFoldDB" id="A0A850EUR4"/>
<keyword evidence="1" id="KW-0812">Transmembrane</keyword>
<evidence type="ECO:0000313" key="3">
    <source>
        <dbReference type="Proteomes" id="UP000564806"/>
    </source>
</evidence>
<keyword evidence="3" id="KW-1185">Reference proteome</keyword>
<protein>
    <submittedName>
        <fullName evidence="2">Uncharacterized protein</fullName>
    </submittedName>
</protein>
<name>A0A850EUR4_9BACL</name>
<reference evidence="2" key="1">
    <citation type="submission" date="2020-06" db="EMBL/GenBank/DDBJ databases">
        <title>Paenibacillus sp. nov., isolated from soil.</title>
        <authorList>
            <person name="Seo Y.L."/>
        </authorList>
    </citation>
    <scope>NUCLEOTIDE SEQUENCE [LARGE SCALE GENOMIC DNA]</scope>
    <source>
        <strain evidence="2">JW14</strain>
    </source>
</reference>